<keyword evidence="12 19" id="KW-1133">Transmembrane helix</keyword>
<keyword evidence="13 19" id="KW-0472">Membrane</keyword>
<feature type="transmembrane region" description="Helical" evidence="19">
    <location>
        <begin position="115"/>
        <end position="137"/>
    </location>
</feature>
<accession>A0A5D4GWV2</accession>
<evidence type="ECO:0000256" key="15">
    <source>
        <dbReference type="ARBA" id="ARBA00032605"/>
    </source>
</evidence>
<dbReference type="EMBL" id="VSZS01000062">
    <property type="protein sequence ID" value="TYR32502.1"/>
    <property type="molecule type" value="Genomic_DNA"/>
</dbReference>
<evidence type="ECO:0000256" key="12">
    <source>
        <dbReference type="ARBA" id="ARBA00022989"/>
    </source>
</evidence>
<keyword evidence="11 19" id="KW-0460">Magnesium</keyword>
<comment type="catalytic activity">
    <reaction evidence="17 19">
        <text>alpha-ribazole + adenosylcob(III)inamide-GDP = adenosylcob(III)alamin + GMP + H(+)</text>
        <dbReference type="Rhea" id="RHEA:16049"/>
        <dbReference type="ChEBI" id="CHEBI:10329"/>
        <dbReference type="ChEBI" id="CHEBI:15378"/>
        <dbReference type="ChEBI" id="CHEBI:18408"/>
        <dbReference type="ChEBI" id="CHEBI:58115"/>
        <dbReference type="ChEBI" id="CHEBI:60487"/>
        <dbReference type="EC" id="2.7.8.26"/>
    </reaction>
</comment>
<keyword evidence="8 19" id="KW-0169">Cobalamin biosynthesis</keyword>
<comment type="pathway">
    <text evidence="3 19">Cofactor biosynthesis; adenosylcobalamin biosynthesis; adenosylcobalamin from cob(II)yrinate a,c-diamide: step 7/7.</text>
</comment>
<dbReference type="InterPro" id="IPR003805">
    <property type="entry name" value="CobS"/>
</dbReference>
<dbReference type="Pfam" id="PF02654">
    <property type="entry name" value="CobS"/>
    <property type="match status" value="1"/>
</dbReference>
<dbReference type="PANTHER" id="PTHR34148:SF1">
    <property type="entry name" value="ADENOSYLCOBINAMIDE-GDP RIBAZOLETRANSFERASE"/>
    <property type="match status" value="1"/>
</dbReference>
<evidence type="ECO:0000256" key="13">
    <source>
        <dbReference type="ARBA" id="ARBA00023136"/>
    </source>
</evidence>
<keyword evidence="7 19" id="KW-1003">Cell membrane</keyword>
<evidence type="ECO:0000256" key="11">
    <source>
        <dbReference type="ARBA" id="ARBA00022842"/>
    </source>
</evidence>
<evidence type="ECO:0000256" key="8">
    <source>
        <dbReference type="ARBA" id="ARBA00022573"/>
    </source>
</evidence>
<evidence type="ECO:0000256" key="5">
    <source>
        <dbReference type="ARBA" id="ARBA00013200"/>
    </source>
</evidence>
<evidence type="ECO:0000313" key="20">
    <source>
        <dbReference type="EMBL" id="TYR32502.1"/>
    </source>
</evidence>
<feature type="transmembrane region" description="Helical" evidence="19">
    <location>
        <begin position="144"/>
        <end position="165"/>
    </location>
</feature>
<evidence type="ECO:0000256" key="19">
    <source>
        <dbReference type="HAMAP-Rule" id="MF_00719"/>
    </source>
</evidence>
<comment type="caution">
    <text evidence="20">The sequence shown here is derived from an EMBL/GenBank/DDBJ whole genome shotgun (WGS) entry which is preliminary data.</text>
</comment>
<evidence type="ECO:0000256" key="17">
    <source>
        <dbReference type="ARBA" id="ARBA00048623"/>
    </source>
</evidence>
<comment type="subcellular location">
    <subcellularLocation>
        <location evidence="2 19">Cell membrane</location>
        <topology evidence="2 19">Multi-pass membrane protein</topology>
    </subcellularLocation>
</comment>
<proteinExistence type="inferred from homology"/>
<dbReference type="HAMAP" id="MF_00719">
    <property type="entry name" value="CobS"/>
    <property type="match status" value="1"/>
</dbReference>
<keyword evidence="10 19" id="KW-0812">Transmembrane</keyword>
<dbReference type="EC" id="2.7.8.26" evidence="5 19"/>
<evidence type="ECO:0000256" key="2">
    <source>
        <dbReference type="ARBA" id="ARBA00004651"/>
    </source>
</evidence>
<evidence type="ECO:0000256" key="10">
    <source>
        <dbReference type="ARBA" id="ARBA00022692"/>
    </source>
</evidence>
<dbReference type="NCBIfam" id="TIGR00317">
    <property type="entry name" value="cobS"/>
    <property type="match status" value="1"/>
</dbReference>
<comment type="cofactor">
    <cofactor evidence="1 19">
        <name>Mg(2+)</name>
        <dbReference type="ChEBI" id="CHEBI:18420"/>
    </cofactor>
</comment>
<evidence type="ECO:0000256" key="4">
    <source>
        <dbReference type="ARBA" id="ARBA00010561"/>
    </source>
</evidence>
<organism evidence="20 21">
    <name type="scientific">Neoaquamicrobium microcysteis</name>
    <dbReference type="NCBI Taxonomy" id="2682781"/>
    <lineage>
        <taxon>Bacteria</taxon>
        <taxon>Pseudomonadati</taxon>
        <taxon>Pseudomonadota</taxon>
        <taxon>Alphaproteobacteria</taxon>
        <taxon>Hyphomicrobiales</taxon>
        <taxon>Phyllobacteriaceae</taxon>
        <taxon>Neoaquamicrobium</taxon>
    </lineage>
</organism>
<dbReference type="RefSeq" id="WP_148914949.1">
    <property type="nucleotide sequence ID" value="NZ_VSZS01000062.1"/>
</dbReference>
<keyword evidence="21" id="KW-1185">Reference proteome</keyword>
<dbReference type="OrthoDB" id="9794626at2"/>
<evidence type="ECO:0000256" key="14">
    <source>
        <dbReference type="ARBA" id="ARBA00025228"/>
    </source>
</evidence>
<feature type="transmembrane region" description="Helical" evidence="19">
    <location>
        <begin position="185"/>
        <end position="218"/>
    </location>
</feature>
<dbReference type="GO" id="GO:0005886">
    <property type="term" value="C:plasma membrane"/>
    <property type="evidence" value="ECO:0007669"/>
    <property type="project" value="UniProtKB-SubCell"/>
</dbReference>
<comment type="catalytic activity">
    <reaction evidence="18 19">
        <text>alpha-ribazole 5'-phosphate + adenosylcob(III)inamide-GDP = adenosylcob(III)alamin 5'-phosphate + GMP + H(+)</text>
        <dbReference type="Rhea" id="RHEA:23560"/>
        <dbReference type="ChEBI" id="CHEBI:15378"/>
        <dbReference type="ChEBI" id="CHEBI:57918"/>
        <dbReference type="ChEBI" id="CHEBI:58115"/>
        <dbReference type="ChEBI" id="CHEBI:60487"/>
        <dbReference type="ChEBI" id="CHEBI:60493"/>
        <dbReference type="EC" id="2.7.8.26"/>
    </reaction>
</comment>
<sequence length="256" mass="25901">MTGRVPPADTLLQNVTTCIGFYTRIPVPAGDRRSLADAHWAAPVAGAVAGMVAGVSLWLALALSVPAAIAAALALAIGIALTGALHEDGLADVADGFGGGQDRERKLEIMKDSRLGTYGALALMLSLLARWGALTALAAASPFVMLLVVVAAHTASRALVPAFMLRVPPARSYGLSADVGRPDPAPALVALAIGMVALVICGLWFALIATLLLAVVFLSLERLATSQIGGQTGDVLGALQQGGEIAVLVAAASLLA</sequence>
<dbReference type="UniPathway" id="UPA00148">
    <property type="reaction ID" value="UER00238"/>
</dbReference>
<dbReference type="GO" id="GO:0008818">
    <property type="term" value="F:cobalamin 5'-phosphate synthase activity"/>
    <property type="evidence" value="ECO:0007669"/>
    <property type="project" value="UniProtKB-UniRule"/>
</dbReference>
<dbReference type="Proteomes" id="UP000323258">
    <property type="component" value="Unassembled WGS sequence"/>
</dbReference>
<comment type="similarity">
    <text evidence="4 19">Belongs to the CobS family.</text>
</comment>
<dbReference type="GO" id="GO:0051073">
    <property type="term" value="F:adenosylcobinamide-GDP ribazoletransferase activity"/>
    <property type="evidence" value="ECO:0007669"/>
    <property type="project" value="UniProtKB-UniRule"/>
</dbReference>
<feature type="transmembrane region" description="Helical" evidence="19">
    <location>
        <begin position="40"/>
        <end position="60"/>
    </location>
</feature>
<dbReference type="PANTHER" id="PTHR34148">
    <property type="entry name" value="ADENOSYLCOBINAMIDE-GDP RIBAZOLETRANSFERASE"/>
    <property type="match status" value="1"/>
</dbReference>
<feature type="transmembrane region" description="Helical" evidence="19">
    <location>
        <begin position="67"/>
        <end position="85"/>
    </location>
</feature>
<comment type="function">
    <text evidence="14 19">Joins adenosylcobinamide-GDP and alpha-ribazole to generate adenosylcobalamin (Ado-cobalamin). Also synthesizes adenosylcobalamin 5'-phosphate from adenosylcobinamide-GDP and alpha-ribazole 5'-phosphate.</text>
</comment>
<evidence type="ECO:0000256" key="16">
    <source>
        <dbReference type="ARBA" id="ARBA00032853"/>
    </source>
</evidence>
<evidence type="ECO:0000256" key="3">
    <source>
        <dbReference type="ARBA" id="ARBA00004663"/>
    </source>
</evidence>
<evidence type="ECO:0000256" key="7">
    <source>
        <dbReference type="ARBA" id="ARBA00022475"/>
    </source>
</evidence>
<reference evidence="20 21" key="1">
    <citation type="submission" date="2019-08" db="EMBL/GenBank/DDBJ databases">
        <authorList>
            <person name="Seo Y.L."/>
        </authorList>
    </citation>
    <scope>NUCLEOTIDE SEQUENCE [LARGE SCALE GENOMIC DNA]</scope>
    <source>
        <strain evidence="20 21">MaA-C15</strain>
    </source>
</reference>
<dbReference type="AlphaFoldDB" id="A0A5D4GWV2"/>
<evidence type="ECO:0000256" key="6">
    <source>
        <dbReference type="ARBA" id="ARBA00015850"/>
    </source>
</evidence>
<evidence type="ECO:0000256" key="18">
    <source>
        <dbReference type="ARBA" id="ARBA00049504"/>
    </source>
</evidence>
<dbReference type="GO" id="GO:0009236">
    <property type="term" value="P:cobalamin biosynthetic process"/>
    <property type="evidence" value="ECO:0007669"/>
    <property type="project" value="UniProtKB-UniRule"/>
</dbReference>
<keyword evidence="9 19" id="KW-0808">Transferase</keyword>
<evidence type="ECO:0000313" key="21">
    <source>
        <dbReference type="Proteomes" id="UP000323258"/>
    </source>
</evidence>
<evidence type="ECO:0000256" key="1">
    <source>
        <dbReference type="ARBA" id="ARBA00001946"/>
    </source>
</evidence>
<name>A0A5D4GWV2_9HYPH</name>
<protein>
    <recommendedName>
        <fullName evidence="6 19">Adenosylcobinamide-GDP ribazoletransferase</fullName>
        <ecNumber evidence="5 19">2.7.8.26</ecNumber>
    </recommendedName>
    <alternativeName>
        <fullName evidence="16 19">Cobalamin synthase</fullName>
    </alternativeName>
    <alternativeName>
        <fullName evidence="15 19">Cobalamin-5'-phosphate synthase</fullName>
    </alternativeName>
</protein>
<evidence type="ECO:0000256" key="9">
    <source>
        <dbReference type="ARBA" id="ARBA00022679"/>
    </source>
</evidence>
<gene>
    <name evidence="19 20" type="primary">cobS</name>
    <name evidence="20" type="ORF">FY036_11940</name>
</gene>
<reference evidence="20 21" key="2">
    <citation type="submission" date="2019-09" db="EMBL/GenBank/DDBJ databases">
        <title>Mesorhizobium sp. MaA-C15 isolated from Microcystis aeruginosa.</title>
        <authorList>
            <person name="Jeong S.E."/>
            <person name="Jin H.M."/>
            <person name="Jeon C.O."/>
        </authorList>
    </citation>
    <scope>NUCLEOTIDE SEQUENCE [LARGE SCALE GENOMIC DNA]</scope>
    <source>
        <strain evidence="20 21">MaA-C15</strain>
    </source>
</reference>